<evidence type="ECO:0000313" key="2">
    <source>
        <dbReference type="Proteomes" id="UP000050465"/>
    </source>
</evidence>
<accession>A0A0P8A1L9</accession>
<dbReference type="Proteomes" id="UP000050465">
    <property type="component" value="Unassembled WGS sequence"/>
</dbReference>
<sequence length="171" mass="17697">MGLFDQVMKAVADPSRQASASQLTNILGAAKQIGTQNNADSDTMQQAMTVIGGFVRSALKEKRQTEGNSAAQALIEQGSANGAAVIPALFSNSQLTEMISAVASKTNLNTNQVQGILPMVLPLVMQFLSTGNKKGGAAVTESNPILTAFLDGDGDGDVDMGDMLGMAGKFM</sequence>
<dbReference type="STRING" id="1666911.HLUCCA11_05050"/>
<organism evidence="1 2">
    <name type="scientific">Phormidesmis priestleyi Ana</name>
    <dbReference type="NCBI Taxonomy" id="1666911"/>
    <lineage>
        <taxon>Bacteria</taxon>
        <taxon>Bacillati</taxon>
        <taxon>Cyanobacteriota</taxon>
        <taxon>Cyanophyceae</taxon>
        <taxon>Leptolyngbyales</taxon>
        <taxon>Leptolyngbyaceae</taxon>
        <taxon>Phormidesmis</taxon>
    </lineage>
</organism>
<comment type="caution">
    <text evidence="1">The sequence shown here is derived from an EMBL/GenBank/DDBJ whole genome shotgun (WGS) entry which is preliminary data.</text>
</comment>
<dbReference type="PROSITE" id="PS00018">
    <property type="entry name" value="EF_HAND_1"/>
    <property type="match status" value="1"/>
</dbReference>
<proteinExistence type="predicted"/>
<dbReference type="EMBL" id="LJZR01000004">
    <property type="protein sequence ID" value="KPQ36862.1"/>
    <property type="molecule type" value="Genomic_DNA"/>
</dbReference>
<dbReference type="AlphaFoldDB" id="A0A0P8A1L9"/>
<name>A0A0P8A1L9_9CYAN</name>
<evidence type="ECO:0000313" key="1">
    <source>
        <dbReference type="EMBL" id="KPQ36862.1"/>
    </source>
</evidence>
<dbReference type="PATRIC" id="fig|1666911.3.peg.3025"/>
<dbReference type="InterPro" id="IPR018247">
    <property type="entry name" value="EF_Hand_1_Ca_BS"/>
</dbReference>
<gene>
    <name evidence="1" type="ORF">HLUCCA11_05050</name>
</gene>
<evidence type="ECO:0008006" key="3">
    <source>
        <dbReference type="Google" id="ProtNLM"/>
    </source>
</evidence>
<reference evidence="1 2" key="1">
    <citation type="submission" date="2015-09" db="EMBL/GenBank/DDBJ databases">
        <title>Identification and resolution of microdiversity through metagenomic sequencing of parallel consortia.</title>
        <authorList>
            <person name="Nelson W.C."/>
            <person name="Romine M.F."/>
            <person name="Lindemann S.R."/>
        </authorList>
    </citation>
    <scope>NUCLEOTIDE SEQUENCE [LARGE SCALE GENOMIC DNA]</scope>
    <source>
        <strain evidence="1">Ana</strain>
    </source>
</reference>
<protein>
    <recommendedName>
        <fullName evidence="3">DUF937 domain-containing protein</fullName>
    </recommendedName>
</protein>